<feature type="domain" description="Response regulatory" evidence="11">
    <location>
        <begin position="533"/>
        <end position="646"/>
    </location>
</feature>
<keyword evidence="9" id="KW-0812">Transmembrane</keyword>
<dbReference type="EMBL" id="JAAAPO010000004">
    <property type="protein sequence ID" value="NBC37117.1"/>
    <property type="molecule type" value="Genomic_DNA"/>
</dbReference>
<comment type="caution">
    <text evidence="13">The sequence shown here is derived from an EMBL/GenBank/DDBJ whole genome shotgun (WGS) entry which is preliminary data.</text>
</comment>
<feature type="domain" description="Histidine kinase" evidence="10">
    <location>
        <begin position="276"/>
        <end position="494"/>
    </location>
</feature>
<dbReference type="Pfam" id="PF17152">
    <property type="entry name" value="CHASE8"/>
    <property type="match status" value="1"/>
</dbReference>
<dbReference type="CDD" id="cd00082">
    <property type="entry name" value="HisKA"/>
    <property type="match status" value="1"/>
</dbReference>
<dbReference type="Pfam" id="PF02518">
    <property type="entry name" value="HATPase_c"/>
    <property type="match status" value="1"/>
</dbReference>
<dbReference type="Gene3D" id="3.40.50.2300">
    <property type="match status" value="2"/>
</dbReference>
<evidence type="ECO:0000256" key="9">
    <source>
        <dbReference type="SAM" id="Phobius"/>
    </source>
</evidence>
<evidence type="ECO:0000256" key="6">
    <source>
        <dbReference type="ARBA" id="ARBA00022777"/>
    </source>
</evidence>
<feature type="transmembrane region" description="Helical" evidence="9">
    <location>
        <begin position="21"/>
        <end position="44"/>
    </location>
</feature>
<gene>
    <name evidence="13" type="ORF">GTZ99_11165</name>
</gene>
<dbReference type="CDD" id="cd00156">
    <property type="entry name" value="REC"/>
    <property type="match status" value="1"/>
</dbReference>
<dbReference type="PANTHER" id="PTHR43047:SF72">
    <property type="entry name" value="OSMOSENSING HISTIDINE PROTEIN KINASE SLN1"/>
    <property type="match status" value="1"/>
</dbReference>
<evidence type="ECO:0000259" key="10">
    <source>
        <dbReference type="PROSITE" id="PS50109"/>
    </source>
</evidence>
<keyword evidence="6" id="KW-0418">Kinase</keyword>
<keyword evidence="14" id="KW-1185">Reference proteome</keyword>
<dbReference type="PANTHER" id="PTHR43047">
    <property type="entry name" value="TWO-COMPONENT HISTIDINE PROTEIN KINASE"/>
    <property type="match status" value="1"/>
</dbReference>
<dbReference type="SUPFAM" id="SSF47384">
    <property type="entry name" value="Homodimeric domain of signal transducing histidine kinase"/>
    <property type="match status" value="1"/>
</dbReference>
<dbReference type="SUPFAM" id="SSF55874">
    <property type="entry name" value="ATPase domain of HSP90 chaperone/DNA topoisomerase II/histidine kinase"/>
    <property type="match status" value="1"/>
</dbReference>
<dbReference type="SMART" id="SM00304">
    <property type="entry name" value="HAMP"/>
    <property type="match status" value="1"/>
</dbReference>
<dbReference type="Gene3D" id="6.10.340.10">
    <property type="match status" value="1"/>
</dbReference>
<dbReference type="InterPro" id="IPR003660">
    <property type="entry name" value="HAMP_dom"/>
</dbReference>
<feature type="transmembrane region" description="Helical" evidence="9">
    <location>
        <begin position="171"/>
        <end position="188"/>
    </location>
</feature>
<evidence type="ECO:0000256" key="1">
    <source>
        <dbReference type="ARBA" id="ARBA00000085"/>
    </source>
</evidence>
<organism evidence="13 14">
    <name type="scientific">Novosphingobium ovatum</name>
    <dbReference type="NCBI Taxonomy" id="1908523"/>
    <lineage>
        <taxon>Bacteria</taxon>
        <taxon>Pseudomonadati</taxon>
        <taxon>Pseudomonadota</taxon>
        <taxon>Alphaproteobacteria</taxon>
        <taxon>Sphingomonadales</taxon>
        <taxon>Sphingomonadaceae</taxon>
        <taxon>Novosphingobium</taxon>
    </lineage>
</organism>
<dbReference type="Pfam" id="PF00512">
    <property type="entry name" value="HisKA"/>
    <property type="match status" value="1"/>
</dbReference>
<evidence type="ECO:0000256" key="3">
    <source>
        <dbReference type="ARBA" id="ARBA00012438"/>
    </source>
</evidence>
<evidence type="ECO:0000256" key="7">
    <source>
        <dbReference type="PROSITE-ProRule" id="PRU00169"/>
    </source>
</evidence>
<proteinExistence type="predicted"/>
<dbReference type="InterPro" id="IPR033417">
    <property type="entry name" value="CHASE8"/>
</dbReference>
<dbReference type="InterPro" id="IPR003594">
    <property type="entry name" value="HATPase_dom"/>
</dbReference>
<evidence type="ECO:0000256" key="2">
    <source>
        <dbReference type="ARBA" id="ARBA00004370"/>
    </source>
</evidence>
<keyword evidence="5" id="KW-0808">Transferase</keyword>
<dbReference type="SMART" id="SM00387">
    <property type="entry name" value="HATPase_c"/>
    <property type="match status" value="1"/>
</dbReference>
<feature type="coiled-coil region" evidence="8">
    <location>
        <begin position="239"/>
        <end position="266"/>
    </location>
</feature>
<keyword evidence="9" id="KW-0472">Membrane</keyword>
<keyword evidence="9" id="KW-1133">Transmembrane helix</keyword>
<dbReference type="Gene3D" id="1.10.287.130">
    <property type="match status" value="1"/>
</dbReference>
<dbReference type="InterPro" id="IPR011006">
    <property type="entry name" value="CheY-like_superfamily"/>
</dbReference>
<evidence type="ECO:0000313" key="14">
    <source>
        <dbReference type="Proteomes" id="UP000753724"/>
    </source>
</evidence>
<name>A0ABW9XF05_9SPHN</name>
<dbReference type="InterPro" id="IPR001789">
    <property type="entry name" value="Sig_transdc_resp-reg_receiver"/>
</dbReference>
<dbReference type="SMART" id="SM00448">
    <property type="entry name" value="REC"/>
    <property type="match status" value="2"/>
</dbReference>
<dbReference type="PROSITE" id="PS50885">
    <property type="entry name" value="HAMP"/>
    <property type="match status" value="1"/>
</dbReference>
<evidence type="ECO:0000256" key="4">
    <source>
        <dbReference type="ARBA" id="ARBA00022553"/>
    </source>
</evidence>
<feature type="domain" description="HAMP" evidence="12">
    <location>
        <begin position="194"/>
        <end position="247"/>
    </location>
</feature>
<dbReference type="InterPro" id="IPR036890">
    <property type="entry name" value="HATPase_C_sf"/>
</dbReference>
<dbReference type="PRINTS" id="PR00344">
    <property type="entry name" value="BCTRLSENSOR"/>
</dbReference>
<dbReference type="InterPro" id="IPR004358">
    <property type="entry name" value="Sig_transdc_His_kin-like_C"/>
</dbReference>
<dbReference type="Proteomes" id="UP000753724">
    <property type="component" value="Unassembled WGS sequence"/>
</dbReference>
<evidence type="ECO:0000313" key="13">
    <source>
        <dbReference type="EMBL" id="NBC37117.1"/>
    </source>
</evidence>
<evidence type="ECO:0000259" key="12">
    <source>
        <dbReference type="PROSITE" id="PS50885"/>
    </source>
</evidence>
<evidence type="ECO:0000256" key="5">
    <source>
        <dbReference type="ARBA" id="ARBA00022679"/>
    </source>
</evidence>
<sequence>MLRKLIPGAGQPTFRTKLTEMTLLVTALALVLSGMGLIAVQYSYERARADRSFRQLADVLATNLSAAVVFGDTAAADGLVRSAQNVSDIVWVDVDGPNNKHVASYLAKGMTEREQRAAAQAAVAPGQSYSAVSLSEFGYHRVPVMVDGRSVGTLVLGYRYRSVGAITRENLPVAVVLLALCMSIAVAISTRMKRMLFRPLDQLKQTMAGVRRSGDLGARMALSNDPDFDDMITAFNRMLDEIENHNQKLTGAMSELEEARDAAQSASVAKSEFLANMSHELRTPLNAIIGYAEVLREDLARAGITRSLEDVGWICSSSQQLLELINSLLDLSKIEAGRMELDLHAYDLRKMLGEVEALLVPLAAKQGNTLSMRIDPAIDTVFGDSTKLRQCLLNLGSNACKFTKAGFVEVQARPEGHDLVFQVSDTGIGMSEADIARLFQPFTQSDASTTRRFGGTGLGLALVDRFAKMMGGAIEVTSEPGFGSVFTMRIPAHMNMTEGDDMAAQAAALGEGLPVAATPVDSPAAVAPRVRPLAVVIEDEPSSVELLRRMLERAGYDVELAADGQVGLDLARRVRPDLILLDLTLPTLDGWSVLERLQADAQLAQVPTVIVSVDDRKRISLEKGASDHLVKPVKVDELEAILQLYAARQSGTILLVEDDDATAALYENGLRQAGFAVVRASGGDEAENHLRQRQFAMVITDLKMRDGDGFALIRAMHDMPEDARPPVMVVTGRTLSGWEREILSARTQAVVPKAGLSPRSLVSSVTEVLDVA</sequence>
<feature type="modified residue" description="4-aspartylphosphate" evidence="7">
    <location>
        <position position="701"/>
    </location>
</feature>
<keyword evidence="4 7" id="KW-0597">Phosphoprotein</keyword>
<dbReference type="PROSITE" id="PS50109">
    <property type="entry name" value="HIS_KIN"/>
    <property type="match status" value="1"/>
</dbReference>
<dbReference type="Pfam" id="PF00672">
    <property type="entry name" value="HAMP"/>
    <property type="match status" value="1"/>
</dbReference>
<protein>
    <recommendedName>
        <fullName evidence="3">histidine kinase</fullName>
        <ecNumber evidence="3">2.7.13.3</ecNumber>
    </recommendedName>
</protein>
<dbReference type="RefSeq" id="WP_161718883.1">
    <property type="nucleotide sequence ID" value="NZ_JAAAPO010000004.1"/>
</dbReference>
<comment type="subcellular location">
    <subcellularLocation>
        <location evidence="2">Membrane</location>
    </subcellularLocation>
</comment>
<accession>A0ABW9XF05</accession>
<reference evidence="14" key="1">
    <citation type="submission" date="2020-01" db="EMBL/GenBank/DDBJ databases">
        <title>Sphingomonas sp. strain CSW-10.</title>
        <authorList>
            <person name="Chen W.-M."/>
        </authorList>
    </citation>
    <scope>NUCLEOTIDE SEQUENCE [LARGE SCALE GENOMIC DNA]</scope>
    <source>
        <strain evidence="14">FSY-8</strain>
    </source>
</reference>
<dbReference type="SUPFAM" id="SSF52172">
    <property type="entry name" value="CheY-like"/>
    <property type="match status" value="2"/>
</dbReference>
<keyword evidence="8" id="KW-0175">Coiled coil</keyword>
<dbReference type="Pfam" id="PF00072">
    <property type="entry name" value="Response_reg"/>
    <property type="match status" value="2"/>
</dbReference>
<evidence type="ECO:0000256" key="8">
    <source>
        <dbReference type="SAM" id="Coils"/>
    </source>
</evidence>
<dbReference type="CDD" id="cd16922">
    <property type="entry name" value="HATPase_EvgS-ArcB-TorS-like"/>
    <property type="match status" value="1"/>
</dbReference>
<feature type="domain" description="Response regulatory" evidence="11">
    <location>
        <begin position="652"/>
        <end position="768"/>
    </location>
</feature>
<comment type="catalytic activity">
    <reaction evidence="1">
        <text>ATP + protein L-histidine = ADP + protein N-phospho-L-histidine.</text>
        <dbReference type="EC" id="2.7.13.3"/>
    </reaction>
</comment>
<dbReference type="InterPro" id="IPR003661">
    <property type="entry name" value="HisK_dim/P_dom"/>
</dbReference>
<feature type="modified residue" description="4-aspartylphosphate" evidence="7">
    <location>
        <position position="582"/>
    </location>
</feature>
<dbReference type="Gene3D" id="3.30.565.10">
    <property type="entry name" value="Histidine kinase-like ATPase, C-terminal domain"/>
    <property type="match status" value="1"/>
</dbReference>
<evidence type="ECO:0000259" key="11">
    <source>
        <dbReference type="PROSITE" id="PS50110"/>
    </source>
</evidence>
<dbReference type="EC" id="2.7.13.3" evidence="3"/>
<dbReference type="InterPro" id="IPR005467">
    <property type="entry name" value="His_kinase_dom"/>
</dbReference>
<dbReference type="PROSITE" id="PS50110">
    <property type="entry name" value="RESPONSE_REGULATORY"/>
    <property type="match status" value="2"/>
</dbReference>
<dbReference type="SMART" id="SM00388">
    <property type="entry name" value="HisKA"/>
    <property type="match status" value="1"/>
</dbReference>
<dbReference type="InterPro" id="IPR036097">
    <property type="entry name" value="HisK_dim/P_sf"/>
</dbReference>